<dbReference type="SUPFAM" id="SSF51556">
    <property type="entry name" value="Metallo-dependent hydrolases"/>
    <property type="match status" value="1"/>
</dbReference>
<sequence>MESYKINLGGALLGEDLEYREEINIEYDIEKETITHIGKGFDKDGIDLRNFIAVPPLVNSHTHTADFTFPEIGVDKPLKDLVGDPKSEKYRYFEIYQNKISEGIRNFLINSKNIGVFTVVDFREQGIKGVKLGIEASSGIRDFNHILLGRLDTFSIDELRELYNSAHGYGLPSISSNSIPELIDIRRVFSDKIRAAHVSETKKHYLRHDLEQLISYYKPTLLIHGTNLSKNDFSLIREIPLVICPRSNLWFSVGIPKIADAIEEGVELLFGTDNGAWIDYNLWKEIEVALLISRSQKPLSNFAKQILKGATITAYKVFKLNYGIEESRKFLIVLLKKEELVRAHDIYTAIVKRGSNLVTYSLGATQNLK</sequence>
<dbReference type="Proteomes" id="UP000825123">
    <property type="component" value="Chromosome"/>
</dbReference>
<dbReference type="RefSeq" id="WP_221287361.1">
    <property type="nucleotide sequence ID" value="NZ_AP024597.1"/>
</dbReference>
<organism evidence="2 3">
    <name type="scientific">Stygiolobus caldivivus</name>
    <dbReference type="NCBI Taxonomy" id="2824673"/>
    <lineage>
        <taxon>Archaea</taxon>
        <taxon>Thermoproteota</taxon>
        <taxon>Thermoprotei</taxon>
        <taxon>Sulfolobales</taxon>
        <taxon>Sulfolobaceae</taxon>
        <taxon>Stygiolobus</taxon>
    </lineage>
</organism>
<dbReference type="PANTHER" id="PTHR43794">
    <property type="entry name" value="AMINOHYDROLASE SSNA-RELATED"/>
    <property type="match status" value="1"/>
</dbReference>
<name>A0A8D5ZJT2_9CREN</name>
<dbReference type="AlphaFoldDB" id="A0A8D5ZJT2"/>
<dbReference type="GeneID" id="66163710"/>
<evidence type="ECO:0000313" key="3">
    <source>
        <dbReference type="Proteomes" id="UP000825123"/>
    </source>
</evidence>
<accession>A0A8D5ZJT2</accession>
<dbReference type="Gene3D" id="3.20.20.140">
    <property type="entry name" value="Metal-dependent hydrolases"/>
    <property type="match status" value="1"/>
</dbReference>
<evidence type="ECO:0000313" key="2">
    <source>
        <dbReference type="EMBL" id="BCU70680.1"/>
    </source>
</evidence>
<proteinExistence type="predicted"/>
<feature type="domain" description="Amidohydrolase-related" evidence="1">
    <location>
        <begin position="53"/>
        <end position="352"/>
    </location>
</feature>
<reference evidence="2 3" key="1">
    <citation type="submission" date="2021-04" db="EMBL/GenBank/DDBJ databases">
        <title>Complete genome sequence of Stygiolobus sp. KN-1.</title>
        <authorList>
            <person name="Nakamura K."/>
            <person name="Sakai H."/>
            <person name="Kurosawa N."/>
        </authorList>
    </citation>
    <scope>NUCLEOTIDE SEQUENCE [LARGE SCALE GENOMIC DNA]</scope>
    <source>
        <strain evidence="2 3">KN-1</strain>
    </source>
</reference>
<dbReference type="InterPro" id="IPR006680">
    <property type="entry name" value="Amidohydro-rel"/>
</dbReference>
<protein>
    <recommendedName>
        <fullName evidence="1">Amidohydrolase-related domain-containing protein</fullName>
    </recommendedName>
</protein>
<dbReference type="EMBL" id="AP024597">
    <property type="protein sequence ID" value="BCU70680.1"/>
    <property type="molecule type" value="Genomic_DNA"/>
</dbReference>
<dbReference type="InterPro" id="IPR050287">
    <property type="entry name" value="MTA/SAH_deaminase"/>
</dbReference>
<dbReference type="KEGG" id="csty:KN1_19770"/>
<dbReference type="PANTHER" id="PTHR43794:SF5">
    <property type="entry name" value="CHLOROHYDROLASE FAMILY PROTEIN"/>
    <property type="match status" value="1"/>
</dbReference>
<gene>
    <name evidence="2" type="ORF">KN1_19770</name>
</gene>
<dbReference type="GO" id="GO:0016787">
    <property type="term" value="F:hydrolase activity"/>
    <property type="evidence" value="ECO:0007669"/>
    <property type="project" value="InterPro"/>
</dbReference>
<evidence type="ECO:0000259" key="1">
    <source>
        <dbReference type="Pfam" id="PF01979"/>
    </source>
</evidence>
<dbReference type="InterPro" id="IPR032466">
    <property type="entry name" value="Metal_Hydrolase"/>
</dbReference>
<dbReference type="Pfam" id="PF01979">
    <property type="entry name" value="Amidohydro_1"/>
    <property type="match status" value="1"/>
</dbReference>
<keyword evidence="3" id="KW-1185">Reference proteome</keyword>